<dbReference type="OrthoDB" id="10062838at2759"/>
<feature type="transmembrane region" description="Helical" evidence="2">
    <location>
        <begin position="343"/>
        <end position="365"/>
    </location>
</feature>
<dbReference type="AlphaFoldDB" id="A0A8B8C543"/>
<evidence type="ECO:0000256" key="1">
    <source>
        <dbReference type="SAM" id="MobiDB-lite"/>
    </source>
</evidence>
<name>A0A8B8C543_CRAVI</name>
<feature type="transmembrane region" description="Helical" evidence="2">
    <location>
        <begin position="132"/>
        <end position="152"/>
    </location>
</feature>
<feature type="transmembrane region" description="Helical" evidence="2">
    <location>
        <begin position="282"/>
        <end position="300"/>
    </location>
</feature>
<feature type="transmembrane region" description="Helical" evidence="2">
    <location>
        <begin position="190"/>
        <end position="208"/>
    </location>
</feature>
<accession>A0A8B8C543</accession>
<organism evidence="3 5">
    <name type="scientific">Crassostrea virginica</name>
    <name type="common">Eastern oyster</name>
    <dbReference type="NCBI Taxonomy" id="6565"/>
    <lineage>
        <taxon>Eukaryota</taxon>
        <taxon>Metazoa</taxon>
        <taxon>Spiralia</taxon>
        <taxon>Lophotrochozoa</taxon>
        <taxon>Mollusca</taxon>
        <taxon>Bivalvia</taxon>
        <taxon>Autobranchia</taxon>
        <taxon>Pteriomorphia</taxon>
        <taxon>Ostreida</taxon>
        <taxon>Ostreoidea</taxon>
        <taxon>Ostreidae</taxon>
        <taxon>Crassostrea</taxon>
    </lineage>
</organism>
<feature type="transmembrane region" description="Helical" evidence="2">
    <location>
        <begin position="248"/>
        <end position="270"/>
    </location>
</feature>
<feature type="transmembrane region" description="Helical" evidence="2">
    <location>
        <begin position="46"/>
        <end position="63"/>
    </location>
</feature>
<dbReference type="RefSeq" id="XP_022310046.1">
    <property type="nucleotide sequence ID" value="XM_022454338.1"/>
</dbReference>
<dbReference type="GeneID" id="111115549"/>
<reference evidence="4 5" key="2">
    <citation type="submission" date="2025-04" db="UniProtKB">
        <authorList>
            <consortium name="RefSeq"/>
        </authorList>
    </citation>
    <scope>IDENTIFICATION</scope>
    <source>
        <tissue evidence="4 5">Whole sample</tissue>
    </source>
</reference>
<keyword evidence="2" id="KW-0812">Transmembrane</keyword>
<feature type="transmembrane region" description="Helical" evidence="2">
    <location>
        <begin position="214"/>
        <end position="236"/>
    </location>
</feature>
<protein>
    <submittedName>
        <fullName evidence="4 5">Thiamine transporter SLC35F3 isoform X1</fullName>
    </submittedName>
</protein>
<keyword evidence="3" id="KW-1185">Reference proteome</keyword>
<feature type="transmembrane region" description="Helical" evidence="2">
    <location>
        <begin position="164"/>
        <end position="183"/>
    </location>
</feature>
<feature type="transmembrane region" description="Helical" evidence="2">
    <location>
        <begin position="312"/>
        <end position="331"/>
    </location>
</feature>
<evidence type="ECO:0000313" key="4">
    <source>
        <dbReference type="RefSeq" id="XP_022310038.1"/>
    </source>
</evidence>
<feature type="transmembrane region" description="Helical" evidence="2">
    <location>
        <begin position="83"/>
        <end position="104"/>
    </location>
</feature>
<dbReference type="Proteomes" id="UP000694844">
    <property type="component" value="Chromosome 1"/>
</dbReference>
<feature type="region of interest" description="Disordered" evidence="1">
    <location>
        <begin position="376"/>
        <end position="396"/>
    </location>
</feature>
<proteinExistence type="predicted"/>
<gene>
    <name evidence="4 5" type="primary">LOC111115549</name>
</gene>
<evidence type="ECO:0000313" key="5">
    <source>
        <dbReference type="RefSeq" id="XP_022310046.1"/>
    </source>
</evidence>
<evidence type="ECO:0000313" key="3">
    <source>
        <dbReference type="Proteomes" id="UP000694844"/>
    </source>
</evidence>
<evidence type="ECO:0000256" key="2">
    <source>
        <dbReference type="SAM" id="Phobius"/>
    </source>
</evidence>
<reference evidence="3" key="1">
    <citation type="submission" date="2024-06" db="UniProtKB">
        <authorList>
            <consortium name="RefSeq"/>
        </authorList>
    </citation>
    <scope>NUCLEOTIDE SEQUENCE [LARGE SCALE GENOMIC DNA]</scope>
</reference>
<keyword evidence="2" id="KW-0472">Membrane</keyword>
<dbReference type="PANTHER" id="PTHR19346">
    <property type="entry name" value="SUGAR PHOSPHATE TRANSPORTER DOMAIN-CONTAINING PROTEIN"/>
    <property type="match status" value="1"/>
</dbReference>
<dbReference type="PANTHER" id="PTHR19346:SF4">
    <property type="entry name" value="SUGAR PHOSPHATE TRANSPORTER DOMAIN-CONTAINING PROTEIN"/>
    <property type="match status" value="1"/>
</dbReference>
<keyword evidence="2" id="KW-1133">Transmembrane helix</keyword>
<dbReference type="KEGG" id="cvn:111115549"/>
<dbReference type="InterPro" id="IPR026505">
    <property type="entry name" value="Solute_c_fam_35_mem_F3/F4"/>
</dbReference>
<dbReference type="RefSeq" id="XP_022310038.1">
    <property type="nucleotide sequence ID" value="XM_022454330.1"/>
</dbReference>
<sequence length="396" mass="44506">MAGNSTVEVERSEITCESSITNFELRQDPKHGGGCLCRNSKSQQKFVAGCLVVLCLAITWVASAQLCRETYIPGQFQSPLLCMYFWTSWLVFFYPVYIAIELILSKGEFPVRQKFRENLYLYGPYESNPSRFVYKTIILCFLWGLTGFTYVRALDPSFLEPTDISALLTTNHTFVYMLSWVVLFEKFVPLRIFALILSVSGVVLFAYADGFGSHSTWGVVLAIASSSALTIFKVLYKKWVGRVSFGHLSMFLSIMGLGNLITLWPVIIILQYTGIEYAQANVPWNLLFGVAALMTVFQFLSNYTDCLNNEVITGLGMVVAIPMCGVSDYIWRHRFFNGMKFSGVVLSILGLLLVLVPDACLGEVCTSCKMHIQMKPSNAQPASRRGRRARRDIVRA</sequence>